<feature type="compositionally biased region" description="Basic and acidic residues" evidence="1">
    <location>
        <begin position="93"/>
        <end position="136"/>
    </location>
</feature>
<name>A0A6J4UQZ1_9BACT</name>
<feature type="region of interest" description="Disordered" evidence="1">
    <location>
        <begin position="1"/>
        <end position="33"/>
    </location>
</feature>
<evidence type="ECO:0000313" key="2">
    <source>
        <dbReference type="EMBL" id="CAA9557320.1"/>
    </source>
</evidence>
<organism evidence="2">
    <name type="scientific">uncultured Thermomicrobiales bacterium</name>
    <dbReference type="NCBI Taxonomy" id="1645740"/>
    <lineage>
        <taxon>Bacteria</taxon>
        <taxon>Pseudomonadati</taxon>
        <taxon>Thermomicrobiota</taxon>
        <taxon>Thermomicrobia</taxon>
        <taxon>Thermomicrobiales</taxon>
        <taxon>environmental samples</taxon>
    </lineage>
</organism>
<feature type="compositionally biased region" description="Basic and acidic residues" evidence="1">
    <location>
        <begin position="1"/>
        <end position="25"/>
    </location>
</feature>
<evidence type="ECO:0000256" key="1">
    <source>
        <dbReference type="SAM" id="MobiDB-lite"/>
    </source>
</evidence>
<feature type="non-terminal residue" evidence="2">
    <location>
        <position position="1"/>
    </location>
</feature>
<feature type="non-terminal residue" evidence="2">
    <location>
        <position position="143"/>
    </location>
</feature>
<reference evidence="2" key="1">
    <citation type="submission" date="2020-02" db="EMBL/GenBank/DDBJ databases">
        <authorList>
            <person name="Meier V. D."/>
        </authorList>
    </citation>
    <scope>NUCLEOTIDE SEQUENCE</scope>
    <source>
        <strain evidence="2">AVDCRST_MAG88</strain>
    </source>
</reference>
<protein>
    <submittedName>
        <fullName evidence="2">Uncharacterized protein</fullName>
    </submittedName>
</protein>
<sequence length="143" mass="16477">DERRTGTRRAADRTEATPRCAEGRAHFPARVHHSRRRVRLLGRGDQRVLNRLWQRVRWEPLDRHGDNRGRQPCDRRGDDDRRRPGGDGNPHLPGDHNGIDSAGWDRRREYPLADRDADRPWGEPGGGRHGDTDRQPGRIANPV</sequence>
<feature type="compositionally biased region" description="Basic and acidic residues" evidence="1">
    <location>
        <begin position="58"/>
        <end position="85"/>
    </location>
</feature>
<dbReference type="EMBL" id="CADCWM010000415">
    <property type="protein sequence ID" value="CAA9557320.1"/>
    <property type="molecule type" value="Genomic_DNA"/>
</dbReference>
<gene>
    <name evidence="2" type="ORF">AVDCRST_MAG88-1216</name>
</gene>
<feature type="region of interest" description="Disordered" evidence="1">
    <location>
        <begin position="58"/>
        <end position="143"/>
    </location>
</feature>
<proteinExistence type="predicted"/>
<accession>A0A6J4UQZ1</accession>
<dbReference type="AlphaFoldDB" id="A0A6J4UQZ1"/>